<dbReference type="PRINTS" id="PR00025">
    <property type="entry name" value="ANTENNAPEDIA"/>
</dbReference>
<dbReference type="GO" id="GO:0045944">
    <property type="term" value="P:positive regulation of transcription by RNA polymerase II"/>
    <property type="evidence" value="ECO:0007669"/>
    <property type="project" value="TreeGrafter"/>
</dbReference>
<feature type="compositionally biased region" description="Low complexity" evidence="12">
    <location>
        <begin position="379"/>
        <end position="393"/>
    </location>
</feature>
<dbReference type="PROSITE" id="PS50071">
    <property type="entry name" value="HOMEOBOX_2"/>
    <property type="match status" value="3"/>
</dbReference>
<gene>
    <name evidence="14" type="ORF">Z043_102078</name>
</gene>
<dbReference type="FunFam" id="1.10.10.60:FF:000055">
    <property type="entry name" value="Homeobox protein Hox-A5"/>
    <property type="match status" value="1"/>
</dbReference>
<dbReference type="PRINTS" id="PR00024">
    <property type="entry name" value="HOMEOBOX"/>
</dbReference>
<evidence type="ECO:0000256" key="8">
    <source>
        <dbReference type="ARBA" id="ARBA00023242"/>
    </source>
</evidence>
<dbReference type="InterPro" id="IPR001827">
    <property type="entry name" value="Homeobox_Antennapedia_CS"/>
</dbReference>
<keyword evidence="7" id="KW-0804">Transcription</keyword>
<feature type="compositionally biased region" description="Polar residues" evidence="12">
    <location>
        <begin position="417"/>
        <end position="428"/>
    </location>
</feature>
<comment type="subcellular location">
    <subcellularLocation>
        <location evidence="2 10 11">Nucleus</location>
    </subcellularLocation>
</comment>
<dbReference type="PROSITE" id="PS00032">
    <property type="entry name" value="ANTENNAPEDIA"/>
    <property type="match status" value="3"/>
</dbReference>
<dbReference type="SMART" id="SM00389">
    <property type="entry name" value="HOX"/>
    <property type="match status" value="3"/>
</dbReference>
<evidence type="ECO:0000256" key="10">
    <source>
        <dbReference type="PROSITE-ProRule" id="PRU00108"/>
    </source>
</evidence>
<dbReference type="InterPro" id="IPR020479">
    <property type="entry name" value="HD_metazoa"/>
</dbReference>
<dbReference type="FunFam" id="1.10.10.60:FF:000017">
    <property type="entry name" value="Homeobox protein antennapedia"/>
    <property type="match status" value="1"/>
</dbReference>
<evidence type="ECO:0000256" key="3">
    <source>
        <dbReference type="ARBA" id="ARBA00022473"/>
    </source>
</evidence>
<feature type="domain" description="Homeobox" evidence="13">
    <location>
        <begin position="716"/>
        <end position="776"/>
    </location>
</feature>
<keyword evidence="8 10" id="KW-0539">Nucleus</keyword>
<dbReference type="PROSITE" id="PS00027">
    <property type="entry name" value="HOMEOBOX_1"/>
    <property type="match status" value="3"/>
</dbReference>
<dbReference type="GO" id="GO:0048704">
    <property type="term" value="P:embryonic skeletal system morphogenesis"/>
    <property type="evidence" value="ECO:0007669"/>
    <property type="project" value="TreeGrafter"/>
</dbReference>
<evidence type="ECO:0000259" key="13">
    <source>
        <dbReference type="PROSITE" id="PS50071"/>
    </source>
</evidence>
<evidence type="ECO:0000256" key="6">
    <source>
        <dbReference type="ARBA" id="ARBA00023155"/>
    </source>
</evidence>
<dbReference type="Proteomes" id="UP000034805">
    <property type="component" value="Unassembled WGS sequence"/>
</dbReference>
<dbReference type="EMBL" id="JARO02000472">
    <property type="protein sequence ID" value="KPP78424.1"/>
    <property type="molecule type" value="Genomic_DNA"/>
</dbReference>
<feature type="domain" description="Homeobox" evidence="13">
    <location>
        <begin position="450"/>
        <end position="510"/>
    </location>
</feature>
<dbReference type="Pfam" id="PF00046">
    <property type="entry name" value="Homeodomain"/>
    <property type="match status" value="3"/>
</dbReference>
<feature type="compositionally biased region" description="Polar residues" evidence="12">
    <location>
        <begin position="334"/>
        <end position="353"/>
    </location>
</feature>
<dbReference type="InterPro" id="IPR009057">
    <property type="entry name" value="Homeodomain-like_sf"/>
</dbReference>
<dbReference type="AlphaFoldDB" id="A0A0P7UVG3"/>
<feature type="DNA-binding region" description="Homeobox" evidence="10">
    <location>
        <begin position="452"/>
        <end position="511"/>
    </location>
</feature>
<keyword evidence="5 10" id="KW-0238">DNA-binding</keyword>
<reference evidence="14 15" key="1">
    <citation type="submission" date="2015-08" db="EMBL/GenBank/DDBJ databases">
        <title>The genome of the Asian arowana (Scleropages formosus).</title>
        <authorList>
            <person name="Tan M.H."/>
            <person name="Gan H.M."/>
            <person name="Croft L.J."/>
            <person name="Austin C.M."/>
        </authorList>
    </citation>
    <scope>NUCLEOTIDE SEQUENCE [LARGE SCALE GENOMIC DNA]</scope>
    <source>
        <strain evidence="14">Aro1</strain>
    </source>
</reference>
<feature type="region of interest" description="Disordered" evidence="12">
    <location>
        <begin position="776"/>
        <end position="816"/>
    </location>
</feature>
<evidence type="ECO:0000256" key="5">
    <source>
        <dbReference type="ARBA" id="ARBA00023125"/>
    </source>
</evidence>
<feature type="region of interest" description="Disordered" evidence="12">
    <location>
        <begin position="325"/>
        <end position="428"/>
    </location>
</feature>
<dbReference type="CDD" id="cd00086">
    <property type="entry name" value="homeodomain"/>
    <property type="match status" value="3"/>
</dbReference>
<evidence type="ECO:0000256" key="2">
    <source>
        <dbReference type="ARBA" id="ARBA00004123"/>
    </source>
</evidence>
<evidence type="ECO:0000313" key="14">
    <source>
        <dbReference type="EMBL" id="KPP78424.1"/>
    </source>
</evidence>
<dbReference type="SUPFAM" id="SSF46689">
    <property type="entry name" value="Homeodomain-like"/>
    <property type="match status" value="3"/>
</dbReference>
<dbReference type="GO" id="GO:0000981">
    <property type="term" value="F:DNA-binding transcription factor activity, RNA polymerase II-specific"/>
    <property type="evidence" value="ECO:0007669"/>
    <property type="project" value="InterPro"/>
</dbReference>
<dbReference type="GO" id="GO:0005654">
    <property type="term" value="C:nucleoplasm"/>
    <property type="evidence" value="ECO:0007669"/>
    <property type="project" value="TreeGrafter"/>
</dbReference>
<sequence>MGLPRKNDTEDSWPANHRKNMSSSYYGDGLFGKYTAGNCLFQSADRVPYSLGAGGERPTYGPGAAAFSSALPPGLYSVSNAVYQSHSIFTSEYGQGSEAYSLRGNSYEQNLLCHDPNYRSSCDKSGPGTFSVPTDKHFRMYPWMRTSDPDRKRGRQTYSRYQTLELEKEFHFNRYLTRRRRVEIAHALCLTERQIKIWFQNRRMKWKKDHKDSAPVPGSFTSGGHRAGFTTGQQKHVIPSRTPYLGAYVGGNQYNYCQQMSSYFVNSFCGRYPNGAEYQLHNYGDHSSATEQYRDSTSMHSSRYGYGFNGMDLSVGRSTTSHFGASVRAPGYTPSATAASAETRYSQPATASHSPPPDPIPCSSVANSPVSESHRAVKNSISNPATSPSSSNNGCALLSRDGASKAPAPEEDKPGGSAQTTSQNISETPQPQIYPWMRKLHISHDSLSGPEGKRARTAYTRYQTLELEKEFHFNRYLTRRRRIEIAHALCLSERQIKIWFQNRRMKWKKDNKLKSMSMAAAGGGVVWNGARAPKACEKKTGWPSHRAWKAKSKSEKNESAIKISIVALHKLMVMSSYLINSNYIEPSFPPCEEYQQNGYISTPSDYYERPKDPGFSHHDEAPYQRSNYTEPNYDFSGAASNGLDGFPDGSHVQPQHIPQNPGPQRIPSGDGVVAVAKDCSLPNDTFTNAQKAKEPVVYPWMKKVHVNTVNSSFTGGVPKRSRTAYTRQQALELEKEFHFNRYLTRRRRVEIAHTMCLSERQVKIWFQNRRMKWKKDHKLPNTKVRSAGSSSGNQQIKSPCQQQQQQLVPAPLSASL</sequence>
<feature type="region of interest" description="Disordered" evidence="12">
    <location>
        <begin position="611"/>
        <end position="631"/>
    </location>
</feature>
<protein>
    <submittedName>
        <fullName evidence="14">Homeobox protein Hox-A5-like</fullName>
    </submittedName>
</protein>
<comment type="similarity">
    <text evidence="9">Belongs to the Antp homeobox family. Deformed subfamily.</text>
</comment>
<proteinExistence type="inferred from homology"/>
<feature type="region of interest" description="Disordered" evidence="12">
    <location>
        <begin position="209"/>
        <end position="235"/>
    </location>
</feature>
<evidence type="ECO:0000313" key="15">
    <source>
        <dbReference type="Proteomes" id="UP000034805"/>
    </source>
</evidence>
<feature type="DNA-binding region" description="Homeobox" evidence="10">
    <location>
        <begin position="151"/>
        <end position="210"/>
    </location>
</feature>
<keyword evidence="4" id="KW-0805">Transcription regulation</keyword>
<dbReference type="STRING" id="113540.ENSSFOP00015074017"/>
<comment type="caution">
    <text evidence="14">The sequence shown here is derived from an EMBL/GenBank/DDBJ whole genome shotgun (WGS) entry which is preliminary data.</text>
</comment>
<dbReference type="FunFam" id="1.10.10.60:FF:000029">
    <property type="entry name" value="Homeobox protein Hox-D4"/>
    <property type="match status" value="1"/>
</dbReference>
<dbReference type="InterPro" id="IPR050609">
    <property type="entry name" value="Antp_homeobox_Deformed_sf"/>
</dbReference>
<evidence type="ECO:0000256" key="7">
    <source>
        <dbReference type="ARBA" id="ARBA00023163"/>
    </source>
</evidence>
<dbReference type="GO" id="GO:0001708">
    <property type="term" value="P:cell fate specification"/>
    <property type="evidence" value="ECO:0007669"/>
    <property type="project" value="UniProtKB-ARBA"/>
</dbReference>
<feature type="compositionally biased region" description="Polar residues" evidence="12">
    <location>
        <begin position="783"/>
        <end position="800"/>
    </location>
</feature>
<name>A0A0P7UVG3_SCLFO</name>
<dbReference type="Gene3D" id="1.10.10.60">
    <property type="entry name" value="Homeodomain-like"/>
    <property type="match status" value="3"/>
</dbReference>
<evidence type="ECO:0000256" key="11">
    <source>
        <dbReference type="RuleBase" id="RU000682"/>
    </source>
</evidence>
<feature type="compositionally biased region" description="Basic and acidic residues" evidence="12">
    <location>
        <begin position="611"/>
        <end position="622"/>
    </location>
</feature>
<dbReference type="GO" id="GO:0000978">
    <property type="term" value="F:RNA polymerase II cis-regulatory region sequence-specific DNA binding"/>
    <property type="evidence" value="ECO:0007669"/>
    <property type="project" value="TreeGrafter"/>
</dbReference>
<keyword evidence="6 10" id="KW-0371">Homeobox</keyword>
<organism evidence="14 15">
    <name type="scientific">Scleropages formosus</name>
    <name type="common">Asian bonytongue</name>
    <name type="synonym">Osteoglossum formosum</name>
    <dbReference type="NCBI Taxonomy" id="113540"/>
    <lineage>
        <taxon>Eukaryota</taxon>
        <taxon>Metazoa</taxon>
        <taxon>Chordata</taxon>
        <taxon>Craniata</taxon>
        <taxon>Vertebrata</taxon>
        <taxon>Euteleostomi</taxon>
        <taxon>Actinopterygii</taxon>
        <taxon>Neopterygii</taxon>
        <taxon>Teleostei</taxon>
        <taxon>Osteoglossocephala</taxon>
        <taxon>Osteoglossomorpha</taxon>
        <taxon>Osteoglossiformes</taxon>
        <taxon>Osteoglossidae</taxon>
        <taxon>Scleropages</taxon>
    </lineage>
</organism>
<dbReference type="PANTHER" id="PTHR45771:SF2">
    <property type="entry name" value="HOMEOBOX PROTEIN HOX-A4"/>
    <property type="match status" value="1"/>
</dbReference>
<evidence type="ECO:0000256" key="4">
    <source>
        <dbReference type="ARBA" id="ARBA00023015"/>
    </source>
</evidence>
<keyword evidence="3" id="KW-0217">Developmental protein</keyword>
<dbReference type="InterPro" id="IPR017995">
    <property type="entry name" value="Homeobox_antennapedia"/>
</dbReference>
<dbReference type="InterPro" id="IPR001356">
    <property type="entry name" value="HD"/>
</dbReference>
<evidence type="ECO:0000256" key="12">
    <source>
        <dbReference type="SAM" id="MobiDB-lite"/>
    </source>
</evidence>
<dbReference type="InterPro" id="IPR017970">
    <property type="entry name" value="Homeobox_CS"/>
</dbReference>
<dbReference type="PANTHER" id="PTHR45771">
    <property type="entry name" value="HOMEOTIC PROTEIN DEFORMED"/>
    <property type="match status" value="1"/>
</dbReference>
<comment type="function">
    <text evidence="1">Sequence-specific transcription factor which is part of a developmental regulatory system that provides cells with specific positional identities on the anterior-posterior axis.</text>
</comment>
<accession>A0A0P7UVG3</accession>
<feature type="domain" description="Homeobox" evidence="13">
    <location>
        <begin position="149"/>
        <end position="209"/>
    </location>
</feature>
<evidence type="ECO:0000256" key="1">
    <source>
        <dbReference type="ARBA" id="ARBA00003263"/>
    </source>
</evidence>
<evidence type="ECO:0000256" key="9">
    <source>
        <dbReference type="ARBA" id="ARBA00038235"/>
    </source>
</evidence>
<feature type="DNA-binding region" description="Homeobox" evidence="10">
    <location>
        <begin position="718"/>
        <end position="777"/>
    </location>
</feature>
<dbReference type="GO" id="GO:0009952">
    <property type="term" value="P:anterior/posterior pattern specification"/>
    <property type="evidence" value="ECO:0007669"/>
    <property type="project" value="TreeGrafter"/>
</dbReference>